<protein>
    <submittedName>
        <fullName evidence="2">Uncharacterized protein</fullName>
    </submittedName>
</protein>
<feature type="compositionally biased region" description="Acidic residues" evidence="1">
    <location>
        <begin position="178"/>
        <end position="203"/>
    </location>
</feature>
<feature type="compositionally biased region" description="Low complexity" evidence="1">
    <location>
        <begin position="69"/>
        <end position="78"/>
    </location>
</feature>
<feature type="compositionally biased region" description="Basic and acidic residues" evidence="1">
    <location>
        <begin position="161"/>
        <end position="171"/>
    </location>
</feature>
<keyword evidence="3" id="KW-1185">Reference proteome</keyword>
<name>A0A5N5CUE4_9PEZI</name>
<comment type="caution">
    <text evidence="2">The sequence shown here is derived from an EMBL/GenBank/DDBJ whole genome shotgun (WGS) entry which is preliminary data.</text>
</comment>
<feature type="region of interest" description="Disordered" evidence="1">
    <location>
        <begin position="56"/>
        <end position="216"/>
    </location>
</feature>
<reference evidence="2 3" key="1">
    <citation type="journal article" date="2019" name="Sci. Rep.">
        <title>A multi-omics analysis of the grapevine pathogen Lasiodiplodia theobromae reveals that temperature affects the expression of virulence- and pathogenicity-related genes.</title>
        <authorList>
            <person name="Felix C."/>
            <person name="Meneses R."/>
            <person name="Goncalves M.F.M."/>
            <person name="Tilleman L."/>
            <person name="Duarte A.S."/>
            <person name="Jorrin-Novo J.V."/>
            <person name="Van de Peer Y."/>
            <person name="Deforce D."/>
            <person name="Van Nieuwerburgh F."/>
            <person name="Esteves A.C."/>
            <person name="Alves A."/>
        </authorList>
    </citation>
    <scope>NUCLEOTIDE SEQUENCE [LARGE SCALE GENOMIC DNA]</scope>
    <source>
        <strain evidence="2 3">LA-SOL3</strain>
    </source>
</reference>
<feature type="compositionally biased region" description="Acidic residues" evidence="1">
    <location>
        <begin position="83"/>
        <end position="93"/>
    </location>
</feature>
<accession>A0A5N5CUE4</accession>
<feature type="compositionally biased region" description="Acidic residues" evidence="1">
    <location>
        <begin position="150"/>
        <end position="160"/>
    </location>
</feature>
<dbReference type="AlphaFoldDB" id="A0A5N5CUE4"/>
<dbReference type="Proteomes" id="UP000325902">
    <property type="component" value="Unassembled WGS sequence"/>
</dbReference>
<evidence type="ECO:0000313" key="3">
    <source>
        <dbReference type="Proteomes" id="UP000325902"/>
    </source>
</evidence>
<evidence type="ECO:0000313" key="2">
    <source>
        <dbReference type="EMBL" id="KAB2568980.1"/>
    </source>
</evidence>
<dbReference type="EMBL" id="VCHE01000243">
    <property type="protein sequence ID" value="KAB2568980.1"/>
    <property type="molecule type" value="Genomic_DNA"/>
</dbReference>
<sequence length="390" mass="41590">MSGGTLFAMALPPSLDPLNPLNPYKGFYGCGGGAAYAPPAPAAPARAVPPSFALPRIITRTVKTPGTEQQQQQQQQQQHNNDENTEVEAEVEIGTEPTDAGGRGKSTRGRGGGARGQKSGGSSTRGGSSKSGGRGGRTTRRGSRAQGGGGDDDDGDDDEDDGRKRGGRRAEPVIIVPPDEESTTDEDSDSDSDDEEEEEEEEQGPPTKKAKKGKGRAVTFAADVMAKNNRPGGRYFGAIKHAKWTHDNHPPPPSRRPGMPPPVPAQERVAPWGETWAADQMASFDFGETIFAGAYQSAQITADLLGGATGKTPKVKPPESLPWKTRFDLPQPKDMPAMARRDAEFEKAGVWKLTKENVPALFEKKGATLMSIFPQHSDCNSNKEFTASLV</sequence>
<dbReference type="OrthoDB" id="10569017at2759"/>
<organism evidence="2 3">
    <name type="scientific">Lasiodiplodia theobromae</name>
    <dbReference type="NCBI Taxonomy" id="45133"/>
    <lineage>
        <taxon>Eukaryota</taxon>
        <taxon>Fungi</taxon>
        <taxon>Dikarya</taxon>
        <taxon>Ascomycota</taxon>
        <taxon>Pezizomycotina</taxon>
        <taxon>Dothideomycetes</taxon>
        <taxon>Dothideomycetes incertae sedis</taxon>
        <taxon>Botryosphaeriales</taxon>
        <taxon>Botryosphaeriaceae</taxon>
        <taxon>Lasiodiplodia</taxon>
    </lineage>
</organism>
<feature type="compositionally biased region" description="Gly residues" evidence="1">
    <location>
        <begin position="101"/>
        <end position="119"/>
    </location>
</feature>
<gene>
    <name evidence="2" type="ORF">DBV05_g12339</name>
</gene>
<evidence type="ECO:0000256" key="1">
    <source>
        <dbReference type="SAM" id="MobiDB-lite"/>
    </source>
</evidence>
<proteinExistence type="predicted"/>